<dbReference type="EMBL" id="NAFI01000184">
    <property type="protein sequence ID" value="OSJ04619.1"/>
    <property type="molecule type" value="Genomic_DNA"/>
</dbReference>
<keyword evidence="2" id="KW-0472">Membrane</keyword>
<sequence length="303" mass="31615">MSRMAARPGVSSMALALLIAGIFAVLAGLLAILFGFTVREFSLGSTLIISGTIGVCSGLLLAGLYVVVAELKGIARRLAGSIAPSDVRVRPVLPGLGMAGTPAPAPEPAGAEKMEPAPPLPAAGPLPWQNEAAARERPRVEPPPAPEAPSPPEVPEPPRRRNLLFASTSRKERERAEAKTGEGLPPLPHAEPSAEPAAPETPPASFDDAWPKPDRMRPPEPPAAARRPPPRSPSTFAEPAPPPAPEPAAAAEQTPVTVLKSGIVDGMAYSLYSDGSIEAQMPEGMMRFASIDELRSHLDQRGA</sequence>
<dbReference type="AlphaFoldDB" id="A0A1X3H0I0"/>
<feature type="transmembrane region" description="Helical" evidence="2">
    <location>
        <begin position="48"/>
        <end position="68"/>
    </location>
</feature>
<keyword evidence="2" id="KW-0812">Transmembrane</keyword>
<dbReference type="Proteomes" id="UP000193553">
    <property type="component" value="Unassembled WGS sequence"/>
</dbReference>
<accession>A0A1X3H0I0</accession>
<name>A0A1X3H0I0_9BRAD</name>
<feature type="region of interest" description="Disordered" evidence="1">
    <location>
        <begin position="98"/>
        <end position="254"/>
    </location>
</feature>
<evidence type="ECO:0008006" key="5">
    <source>
        <dbReference type="Google" id="ProtNLM"/>
    </source>
</evidence>
<organism evidence="3 4">
    <name type="scientific">Bradyrhizobium canariense</name>
    <dbReference type="NCBI Taxonomy" id="255045"/>
    <lineage>
        <taxon>Bacteria</taxon>
        <taxon>Pseudomonadati</taxon>
        <taxon>Pseudomonadota</taxon>
        <taxon>Alphaproteobacteria</taxon>
        <taxon>Hyphomicrobiales</taxon>
        <taxon>Nitrobacteraceae</taxon>
        <taxon>Bradyrhizobium</taxon>
    </lineage>
</organism>
<gene>
    <name evidence="3" type="ORF">BSZ18_28015</name>
</gene>
<evidence type="ECO:0000256" key="1">
    <source>
        <dbReference type="SAM" id="MobiDB-lite"/>
    </source>
</evidence>
<evidence type="ECO:0000313" key="4">
    <source>
        <dbReference type="Proteomes" id="UP000193553"/>
    </source>
</evidence>
<dbReference type="OrthoDB" id="8456817at2"/>
<feature type="transmembrane region" description="Helical" evidence="2">
    <location>
        <begin position="12"/>
        <end position="36"/>
    </location>
</feature>
<reference evidence="3 4" key="1">
    <citation type="submission" date="2017-03" db="EMBL/GenBank/DDBJ databases">
        <title>Whole genome sequences of fourteen strains of Bradyrhizobium canariense and one strain of Bradyrhizobium japonicum isolated from Lupinus (Papilionoideae: Genisteae) species in Algeria.</title>
        <authorList>
            <person name="Crovadore J."/>
            <person name="Chekireb D."/>
            <person name="Brachmann A."/>
            <person name="Chablais R."/>
            <person name="Cochard B."/>
            <person name="Lefort F."/>
        </authorList>
    </citation>
    <scope>NUCLEOTIDE SEQUENCE [LARGE SCALE GENOMIC DNA]</scope>
    <source>
        <strain evidence="3 4">UBMA195</strain>
    </source>
</reference>
<comment type="caution">
    <text evidence="3">The sequence shown here is derived from an EMBL/GenBank/DDBJ whole genome shotgun (WGS) entry which is preliminary data.</text>
</comment>
<evidence type="ECO:0000256" key="2">
    <source>
        <dbReference type="SAM" id="Phobius"/>
    </source>
</evidence>
<evidence type="ECO:0000313" key="3">
    <source>
        <dbReference type="EMBL" id="OSJ04619.1"/>
    </source>
</evidence>
<feature type="compositionally biased region" description="Pro residues" evidence="1">
    <location>
        <begin position="141"/>
        <end position="155"/>
    </location>
</feature>
<proteinExistence type="predicted"/>
<feature type="compositionally biased region" description="Basic and acidic residues" evidence="1">
    <location>
        <begin position="169"/>
        <end position="180"/>
    </location>
</feature>
<feature type="compositionally biased region" description="Basic and acidic residues" evidence="1">
    <location>
        <begin position="209"/>
        <end position="218"/>
    </location>
</feature>
<protein>
    <recommendedName>
        <fullName evidence="5">DUF308 domain-containing protein</fullName>
    </recommendedName>
</protein>
<keyword evidence="2" id="KW-1133">Transmembrane helix</keyword>